<evidence type="ECO:0000259" key="2">
    <source>
        <dbReference type="Pfam" id="PF01471"/>
    </source>
</evidence>
<dbReference type="InterPro" id="IPR036365">
    <property type="entry name" value="PGBD-like_sf"/>
</dbReference>
<sequence>MSPLSRRTLVSAAGLGLLAPSWSATTAHATPLRTGTAGSADGADGERSRMQRWLLSRYARFDAFPRIDPRGRRPDAATMNGLVFALQHALGIPAAEASIVLGPTTRSLIAATGLLRPGDGGDADDRRSALVRVFQGALLMDGADLRFTGVFDSATESAVRRVQARDELPVTGEADPATWTGLLVSTGDLSRTARAVDTSTTITAARAAALREAGYRTVGRYLTGRGKRYGDGELDVIFDAGLTTFPIMQESNRAVGDLSATTGERQGRSAAERAGALGFPEDTVIFFAVDFDISDDESRAAAVPYFRGVGRALGQAPRRFRPGVYGPRALCTLLADASLAEASFVSGMSTGYRGNLGHRLPSNWWYDQIENTHVGHGDGRVEVDRNIVSSRARPVSRADMVRPVS</sequence>
<reference evidence="5" key="1">
    <citation type="submission" date="2017-02" db="EMBL/GenBank/DDBJ databases">
        <authorList>
            <person name="Dridi B."/>
        </authorList>
    </citation>
    <scope>NUCLEOTIDE SEQUENCE [LARGE SCALE GENOMIC DNA]</scope>
    <source>
        <strain evidence="5">EB411</strain>
    </source>
</reference>
<dbReference type="InterPro" id="IPR036366">
    <property type="entry name" value="PGBDSf"/>
</dbReference>
<name>A0A1R4K353_9MICO</name>
<keyword evidence="1" id="KW-0732">Signal</keyword>
<organism evidence="4 5">
    <name type="scientific">Mycetocola reblochoni REB411</name>
    <dbReference type="NCBI Taxonomy" id="1255698"/>
    <lineage>
        <taxon>Bacteria</taxon>
        <taxon>Bacillati</taxon>
        <taxon>Actinomycetota</taxon>
        <taxon>Actinomycetes</taxon>
        <taxon>Micrococcales</taxon>
        <taxon>Microbacteriaceae</taxon>
        <taxon>Mycetocola</taxon>
    </lineage>
</organism>
<accession>A0A1R4K353</accession>
<dbReference type="EMBL" id="FUKR01000061">
    <property type="protein sequence ID" value="SJN38658.1"/>
    <property type="molecule type" value="Genomic_DNA"/>
</dbReference>
<gene>
    <name evidence="4" type="ORF">FM119_11070</name>
</gene>
<feature type="chain" id="PRO_5013204257" evidence="1">
    <location>
        <begin position="30"/>
        <end position="405"/>
    </location>
</feature>
<dbReference type="SUPFAM" id="SSF47090">
    <property type="entry name" value="PGBD-like"/>
    <property type="match status" value="1"/>
</dbReference>
<feature type="domain" description="Rv2525c-like glycoside hydrolase-like" evidence="3">
    <location>
        <begin position="209"/>
        <end position="388"/>
    </location>
</feature>
<feature type="signal peptide" evidence="1">
    <location>
        <begin position="1"/>
        <end position="29"/>
    </location>
</feature>
<dbReference type="AlphaFoldDB" id="A0A1R4K353"/>
<dbReference type="PROSITE" id="PS51318">
    <property type="entry name" value="TAT"/>
    <property type="match status" value="1"/>
</dbReference>
<dbReference type="InterPro" id="IPR002477">
    <property type="entry name" value="Peptidoglycan-bd-like"/>
</dbReference>
<evidence type="ECO:0000256" key="1">
    <source>
        <dbReference type="SAM" id="SignalP"/>
    </source>
</evidence>
<dbReference type="Pfam" id="PF01471">
    <property type="entry name" value="PG_binding_1"/>
    <property type="match status" value="1"/>
</dbReference>
<dbReference type="RefSeq" id="WP_087138109.1">
    <property type="nucleotide sequence ID" value="NZ_FUKR01000061.1"/>
</dbReference>
<dbReference type="OrthoDB" id="1795295at2"/>
<dbReference type="InterPro" id="IPR006311">
    <property type="entry name" value="TAT_signal"/>
</dbReference>
<proteinExistence type="predicted"/>
<dbReference type="CDD" id="cd06418">
    <property type="entry name" value="GH25_BacA-like"/>
    <property type="match status" value="1"/>
</dbReference>
<dbReference type="Gene3D" id="1.10.101.10">
    <property type="entry name" value="PGBD-like superfamily/PGBD"/>
    <property type="match status" value="1"/>
</dbReference>
<dbReference type="Gene3D" id="3.20.20.80">
    <property type="entry name" value="Glycosidases"/>
    <property type="match status" value="1"/>
</dbReference>
<dbReference type="InterPro" id="IPR017853">
    <property type="entry name" value="GH"/>
</dbReference>
<dbReference type="Pfam" id="PF08924">
    <property type="entry name" value="Rv2525c_GlyHyd-like"/>
    <property type="match status" value="1"/>
</dbReference>
<dbReference type="SUPFAM" id="SSF51445">
    <property type="entry name" value="(Trans)glycosidases"/>
    <property type="match status" value="1"/>
</dbReference>
<dbReference type="InterPro" id="IPR015020">
    <property type="entry name" value="Rv2525c-like_Glyco_Hydro-like"/>
</dbReference>
<evidence type="ECO:0000313" key="4">
    <source>
        <dbReference type="EMBL" id="SJN38658.1"/>
    </source>
</evidence>
<protein>
    <submittedName>
        <fullName evidence="4">Putative peptidoglycan binding domain protein</fullName>
    </submittedName>
</protein>
<keyword evidence="5" id="KW-1185">Reference proteome</keyword>
<evidence type="ECO:0000259" key="3">
    <source>
        <dbReference type="Pfam" id="PF08924"/>
    </source>
</evidence>
<feature type="domain" description="Peptidoglycan binding-like" evidence="2">
    <location>
        <begin position="142"/>
        <end position="180"/>
    </location>
</feature>
<dbReference type="Proteomes" id="UP000196778">
    <property type="component" value="Unassembled WGS sequence"/>
</dbReference>
<evidence type="ECO:0000313" key="5">
    <source>
        <dbReference type="Proteomes" id="UP000196778"/>
    </source>
</evidence>